<dbReference type="SUPFAM" id="SSF56808">
    <property type="entry name" value="Ribosomal protein L1"/>
    <property type="match status" value="1"/>
</dbReference>
<gene>
    <name evidence="1" type="ORF">SNAT2548_LOCUS12366</name>
</gene>
<dbReference type="Gene3D" id="3.40.50.790">
    <property type="match status" value="1"/>
</dbReference>
<proteinExistence type="predicted"/>
<sequence length="118" mass="13211">MCTSRVPTAQVIGVEKKYKDLAQKRTLADAFDLFLCDKRVVEMMPQILGNVFYKQKLKAPVPIQLKENGEDPAQEVRKAMTGTKFRVVQGRCVGIRFGRCSMTEEQLFANASAVIAGR</sequence>
<dbReference type="InterPro" id="IPR016095">
    <property type="entry name" value="Ribosomal_uL1_3-a/b-sand"/>
</dbReference>
<accession>A0A812LRG9</accession>
<dbReference type="Proteomes" id="UP000604046">
    <property type="component" value="Unassembled WGS sequence"/>
</dbReference>
<evidence type="ECO:0000313" key="2">
    <source>
        <dbReference type="Proteomes" id="UP000604046"/>
    </source>
</evidence>
<dbReference type="Pfam" id="PF00687">
    <property type="entry name" value="Ribosomal_L1"/>
    <property type="match status" value="1"/>
</dbReference>
<dbReference type="InterPro" id="IPR023674">
    <property type="entry name" value="Ribosomal_uL1-like"/>
</dbReference>
<dbReference type="EMBL" id="CAJNDS010001180">
    <property type="protein sequence ID" value="CAE7250840.1"/>
    <property type="molecule type" value="Genomic_DNA"/>
</dbReference>
<dbReference type="AlphaFoldDB" id="A0A812LRG9"/>
<organism evidence="1 2">
    <name type="scientific">Symbiodinium natans</name>
    <dbReference type="NCBI Taxonomy" id="878477"/>
    <lineage>
        <taxon>Eukaryota</taxon>
        <taxon>Sar</taxon>
        <taxon>Alveolata</taxon>
        <taxon>Dinophyceae</taxon>
        <taxon>Suessiales</taxon>
        <taxon>Symbiodiniaceae</taxon>
        <taxon>Symbiodinium</taxon>
    </lineage>
</organism>
<reference evidence="1" key="1">
    <citation type="submission" date="2021-02" db="EMBL/GenBank/DDBJ databases">
        <authorList>
            <person name="Dougan E. K."/>
            <person name="Rhodes N."/>
            <person name="Thang M."/>
            <person name="Chan C."/>
        </authorList>
    </citation>
    <scope>NUCLEOTIDE SEQUENCE</scope>
</reference>
<dbReference type="OrthoDB" id="10251727at2759"/>
<keyword evidence="2" id="KW-1185">Reference proteome</keyword>
<dbReference type="CDD" id="cd00403">
    <property type="entry name" value="Ribosomal_L1"/>
    <property type="match status" value="1"/>
</dbReference>
<name>A0A812LRG9_9DINO</name>
<protein>
    <submittedName>
        <fullName evidence="1">Uncharacterized protein</fullName>
    </submittedName>
</protein>
<evidence type="ECO:0000313" key="1">
    <source>
        <dbReference type="EMBL" id="CAE7250840.1"/>
    </source>
</evidence>
<dbReference type="InterPro" id="IPR028364">
    <property type="entry name" value="Ribosomal_uL1/biogenesis"/>
</dbReference>
<comment type="caution">
    <text evidence="1">The sequence shown here is derived from an EMBL/GenBank/DDBJ whole genome shotgun (WGS) entry which is preliminary data.</text>
</comment>